<dbReference type="EMBL" id="MDTU01000001">
    <property type="protein sequence ID" value="ODN42147.1"/>
    <property type="molecule type" value="Genomic_DNA"/>
</dbReference>
<proteinExistence type="predicted"/>
<keyword evidence="1" id="KW-0472">Membrane</keyword>
<keyword evidence="3" id="KW-1185">Reference proteome</keyword>
<name>A0ABX2ZZX1_9GAMM</name>
<sequence length="123" mass="13554">MFIFLASQLAICLALSYSITVNYLNLYGLSMQTRAFLTISDSLAIAAFIATVFACYLKKASSKYTTLMLLIICTICSAAVAIYNNIAPTKEFFGHLPYTLFAILVIVNSIFNIKITLNLKTNS</sequence>
<evidence type="ECO:0000256" key="1">
    <source>
        <dbReference type="SAM" id="Phobius"/>
    </source>
</evidence>
<gene>
    <name evidence="2" type="ORF">BGC07_03290</name>
</gene>
<comment type="caution">
    <text evidence="2">The sequence shown here is derived from an EMBL/GenBank/DDBJ whole genome shotgun (WGS) entry which is preliminary data.</text>
</comment>
<feature type="transmembrane region" description="Helical" evidence="1">
    <location>
        <begin position="34"/>
        <end position="57"/>
    </location>
</feature>
<reference evidence="2 3" key="1">
    <citation type="submission" date="2016-08" db="EMBL/GenBank/DDBJ databases">
        <title>Draft genome sequence of Candidatus Piscirickettsia litoralis, from seawater.</title>
        <authorList>
            <person name="Wan X."/>
            <person name="Lee A.J."/>
            <person name="Hou S."/>
            <person name="Donachie S.P."/>
        </authorList>
    </citation>
    <scope>NUCLEOTIDE SEQUENCE [LARGE SCALE GENOMIC DNA]</scope>
    <source>
        <strain evidence="2 3">Y2</strain>
    </source>
</reference>
<keyword evidence="1" id="KW-0812">Transmembrane</keyword>
<protein>
    <submittedName>
        <fullName evidence="2">Uncharacterized protein</fullName>
    </submittedName>
</protein>
<organism evidence="2 3">
    <name type="scientific">Piscirickettsia litoralis</name>
    <dbReference type="NCBI Taxonomy" id="1891921"/>
    <lineage>
        <taxon>Bacteria</taxon>
        <taxon>Pseudomonadati</taxon>
        <taxon>Pseudomonadota</taxon>
        <taxon>Gammaproteobacteria</taxon>
        <taxon>Thiotrichales</taxon>
        <taxon>Piscirickettsiaceae</taxon>
        <taxon>Piscirickettsia</taxon>
    </lineage>
</organism>
<keyword evidence="1" id="KW-1133">Transmembrane helix</keyword>
<accession>A0ABX2ZZX1</accession>
<dbReference type="Proteomes" id="UP000094329">
    <property type="component" value="Unassembled WGS sequence"/>
</dbReference>
<evidence type="ECO:0000313" key="2">
    <source>
        <dbReference type="EMBL" id="ODN42147.1"/>
    </source>
</evidence>
<evidence type="ECO:0000313" key="3">
    <source>
        <dbReference type="Proteomes" id="UP000094329"/>
    </source>
</evidence>
<feature type="transmembrane region" description="Helical" evidence="1">
    <location>
        <begin position="64"/>
        <end position="83"/>
    </location>
</feature>
<feature type="transmembrane region" description="Helical" evidence="1">
    <location>
        <begin position="95"/>
        <end position="113"/>
    </location>
</feature>